<feature type="transmembrane region" description="Helical" evidence="1">
    <location>
        <begin position="107"/>
        <end position="129"/>
    </location>
</feature>
<keyword evidence="1" id="KW-0472">Membrane</keyword>
<comment type="caution">
    <text evidence="2">The sequence shown here is derived from an EMBL/GenBank/DDBJ whole genome shotgun (WGS) entry which is preliminary data.</text>
</comment>
<evidence type="ECO:0000256" key="1">
    <source>
        <dbReference type="SAM" id="Phobius"/>
    </source>
</evidence>
<protein>
    <submittedName>
        <fullName evidence="2">DUF998 domain-containing protein</fullName>
    </submittedName>
</protein>
<dbReference type="InterPro" id="IPR009339">
    <property type="entry name" value="DUF998"/>
</dbReference>
<organism evidence="2 3">
    <name type="scientific">Sphaerisporangium rhizosphaerae</name>
    <dbReference type="NCBI Taxonomy" id="2269375"/>
    <lineage>
        <taxon>Bacteria</taxon>
        <taxon>Bacillati</taxon>
        <taxon>Actinomycetota</taxon>
        <taxon>Actinomycetes</taxon>
        <taxon>Streptosporangiales</taxon>
        <taxon>Streptosporangiaceae</taxon>
        <taxon>Sphaerisporangium</taxon>
    </lineage>
</organism>
<proteinExistence type="predicted"/>
<sequence length="222" mass="22590">MTTSPLTAGGFAALANGAVAMTALHLTAGLDPLHGMISEYAFHPHGWLLGTSLTFFALGAAMLAVEMSRRGTGRATVALLGVWSTCMLMIAAFPTDRPGMSLSMSGGIHRYAAFTAFVSMPVAGLAVAARGGRHAAALRGLSLAAAGFLILVLVPYVVRMFGMDPGAVPAGLTQRLVVVTEVVVLVLIGLSAAVGRDGARARARVAARLDGAGPRVRPAAAA</sequence>
<feature type="transmembrane region" description="Helical" evidence="1">
    <location>
        <begin position="136"/>
        <end position="156"/>
    </location>
</feature>
<feature type="transmembrane region" description="Helical" evidence="1">
    <location>
        <begin position="44"/>
        <end position="65"/>
    </location>
</feature>
<evidence type="ECO:0000313" key="3">
    <source>
        <dbReference type="Proteomes" id="UP001596496"/>
    </source>
</evidence>
<feature type="transmembrane region" description="Helical" evidence="1">
    <location>
        <begin position="176"/>
        <end position="194"/>
    </location>
</feature>
<dbReference type="Pfam" id="PF06197">
    <property type="entry name" value="DUF998"/>
    <property type="match status" value="1"/>
</dbReference>
<accession>A0ABW2P7Y1</accession>
<keyword evidence="1" id="KW-1133">Transmembrane helix</keyword>
<dbReference type="EMBL" id="JBHTCG010000013">
    <property type="protein sequence ID" value="MFC7384577.1"/>
    <property type="molecule type" value="Genomic_DNA"/>
</dbReference>
<reference evidence="3" key="1">
    <citation type="journal article" date="2019" name="Int. J. Syst. Evol. Microbiol.">
        <title>The Global Catalogue of Microorganisms (GCM) 10K type strain sequencing project: providing services to taxonomists for standard genome sequencing and annotation.</title>
        <authorList>
            <consortium name="The Broad Institute Genomics Platform"/>
            <consortium name="The Broad Institute Genome Sequencing Center for Infectious Disease"/>
            <person name="Wu L."/>
            <person name="Ma J."/>
        </authorList>
    </citation>
    <scope>NUCLEOTIDE SEQUENCE [LARGE SCALE GENOMIC DNA]</scope>
    <source>
        <strain evidence="3">CECT 7649</strain>
    </source>
</reference>
<keyword evidence="3" id="KW-1185">Reference proteome</keyword>
<name>A0ABW2P7Y1_9ACTN</name>
<dbReference type="RefSeq" id="WP_380828390.1">
    <property type="nucleotide sequence ID" value="NZ_JBHTCG010000013.1"/>
</dbReference>
<dbReference type="Proteomes" id="UP001596496">
    <property type="component" value="Unassembled WGS sequence"/>
</dbReference>
<gene>
    <name evidence="2" type="ORF">ACFQSB_20360</name>
</gene>
<evidence type="ECO:0000313" key="2">
    <source>
        <dbReference type="EMBL" id="MFC7384577.1"/>
    </source>
</evidence>
<feature type="transmembrane region" description="Helical" evidence="1">
    <location>
        <begin position="77"/>
        <end position="95"/>
    </location>
</feature>
<keyword evidence="1" id="KW-0812">Transmembrane</keyword>